<dbReference type="RefSeq" id="WP_187734680.1">
    <property type="nucleotide sequence ID" value="NZ_BMFN01000008.1"/>
</dbReference>
<dbReference type="Proteomes" id="UP000516093">
    <property type="component" value="Plasmid p_unnamed4"/>
</dbReference>
<evidence type="ECO:0000313" key="2">
    <source>
        <dbReference type="EMBL" id="QNP54521.1"/>
    </source>
</evidence>
<keyword evidence="3" id="KW-1185">Reference proteome</keyword>
<dbReference type="AlphaFoldDB" id="A0A7H0H1V5"/>
<dbReference type="KEGG" id="hqi:H9L05_22690"/>
<dbReference type="PANTHER" id="PTHR35580">
    <property type="entry name" value="CELL SURFACE GLYCOPROTEIN (S-LAYER PROTEIN)-LIKE PROTEIN"/>
    <property type="match status" value="1"/>
</dbReference>
<geneLocation type="plasmid" evidence="2 3">
    <name>p_unnamed4</name>
</geneLocation>
<feature type="signal peptide" evidence="1">
    <location>
        <begin position="1"/>
        <end position="28"/>
    </location>
</feature>
<keyword evidence="1" id="KW-0732">Signal</keyword>
<sequence>MIKSFTPSFLIRTLGGIASSLFSLTAGAQTAPAWSSVRAIGPTATYGAVATVDAFGNTYETGNFDGTTTIAGTTLTSAGNTDGYLAKYTPAGALAWVRQVGSPGSDYVSDVAVDAAGNAYVTGDFSGSMALGNNVSLVGGNVTVSKVMVVRYSPQGTPEWAQQSRSTPPNNTAVGGGIKIDAAGTVYLTGYFNNPFTIESTTINVPNLAGVFLARLSAATGALQSLLPAFQYAPFTSSVGVSYTYPKLAISPTGDTYILNTFTQSPIFGTTTLTSRGKGDVLVAKYSAQGTFEWVQQFGGVDEDLVNQGVVDATGNLYVTASFTGSATFGSTTLAGAGNLDGSLVKYSPQGALQWVQSVGGPASDNLFSVSLDAAGNPYVAGYFAEVARLGSGTLTSAGRQDIVAAAYTPQGQVRWVQQAGGPGLDYGLHLGFDARDNAYLVGRFANTCSFGSLTLSTTATQETFLAHLGNTVLATQQGRPVAQALPVYPNPASDAVQVADVLVGRSVQLLDAAGRAARTEMVAPNATISVRGLPAGRYTLRATTADGSPYTGHLLVL</sequence>
<dbReference type="InterPro" id="IPR010620">
    <property type="entry name" value="SBBP_repeat"/>
</dbReference>
<dbReference type="InterPro" id="IPR026444">
    <property type="entry name" value="Secre_tail"/>
</dbReference>
<dbReference type="EMBL" id="CP060788">
    <property type="protein sequence ID" value="QNP54521.1"/>
    <property type="molecule type" value="Genomic_DNA"/>
</dbReference>
<dbReference type="SUPFAM" id="SSF101898">
    <property type="entry name" value="NHL repeat"/>
    <property type="match status" value="1"/>
</dbReference>
<dbReference type="NCBIfam" id="TIGR04183">
    <property type="entry name" value="Por_Secre_tail"/>
    <property type="match status" value="1"/>
</dbReference>
<feature type="chain" id="PRO_5028994401" evidence="1">
    <location>
        <begin position="29"/>
        <end position="558"/>
    </location>
</feature>
<evidence type="ECO:0000313" key="3">
    <source>
        <dbReference type="Proteomes" id="UP000516093"/>
    </source>
</evidence>
<keyword evidence="2" id="KW-0614">Plasmid</keyword>
<dbReference type="Gene3D" id="2.80.10.50">
    <property type="match status" value="1"/>
</dbReference>
<dbReference type="PANTHER" id="PTHR35580:SF1">
    <property type="entry name" value="PHYTASE-LIKE DOMAIN-CONTAINING PROTEIN"/>
    <property type="match status" value="1"/>
</dbReference>
<dbReference type="Pfam" id="PF06739">
    <property type="entry name" value="SBBP"/>
    <property type="match status" value="1"/>
</dbReference>
<reference evidence="2 3" key="1">
    <citation type="submission" date="2020-08" db="EMBL/GenBank/DDBJ databases">
        <title>Genome sequence of Hymenobacter qilianensis JCM 19763T.</title>
        <authorList>
            <person name="Hyun D.-W."/>
            <person name="Bae J.-W."/>
        </authorList>
    </citation>
    <scope>NUCLEOTIDE SEQUENCE [LARGE SCALE GENOMIC DNA]</scope>
    <source>
        <strain evidence="2 3">JCM 19763</strain>
        <plasmid evidence="2 3">p_unnamed4</plasmid>
    </source>
</reference>
<gene>
    <name evidence="2" type="ORF">H9L05_22690</name>
</gene>
<name>A0A7H0H1V5_9BACT</name>
<organism evidence="2 3">
    <name type="scientific">Hymenobacter qilianensis</name>
    <dbReference type="NCBI Taxonomy" id="1385715"/>
    <lineage>
        <taxon>Bacteria</taxon>
        <taxon>Pseudomonadati</taxon>
        <taxon>Bacteroidota</taxon>
        <taxon>Cytophagia</taxon>
        <taxon>Cytophagales</taxon>
        <taxon>Hymenobacteraceae</taxon>
        <taxon>Hymenobacter</taxon>
    </lineage>
</organism>
<proteinExistence type="predicted"/>
<accession>A0A7H0H1V5</accession>
<protein>
    <submittedName>
        <fullName evidence="2">SBBP repeat-containing protein</fullName>
    </submittedName>
</protein>
<dbReference type="InterPro" id="IPR052918">
    <property type="entry name" value="Motility_Chemotaxis_Reg"/>
</dbReference>
<evidence type="ECO:0000256" key="1">
    <source>
        <dbReference type="SAM" id="SignalP"/>
    </source>
</evidence>